<dbReference type="RefSeq" id="WP_225698403.1">
    <property type="nucleotide sequence ID" value="NZ_JAIXNE010000002.1"/>
</dbReference>
<dbReference type="PANTHER" id="PTHR43224">
    <property type="entry name" value="AMIDINOTRANSFERASE"/>
    <property type="match status" value="1"/>
</dbReference>
<dbReference type="InterPro" id="IPR014541">
    <property type="entry name" value="Amdntrnsf_FN0238"/>
</dbReference>
<comment type="caution">
    <text evidence="1">The sequence shown here is derived from an EMBL/GenBank/DDBJ whole genome shotgun (WGS) entry which is preliminary data.</text>
</comment>
<protein>
    <submittedName>
        <fullName evidence="1">Amidinotransferase</fullName>
    </submittedName>
</protein>
<evidence type="ECO:0000313" key="2">
    <source>
        <dbReference type="EMBL" id="MCA6076477.1"/>
    </source>
</evidence>
<sequence>MPKFITDTILMVRPVNFHFNEQTAVNNYYQKVLDDLDPAEVQQRAQTEFDNFVAILRKNGVRVIVIEDTPYPETPDSIFPNNWVSFHADGRVGLYPMFAENRRKERRADMFDKLGTEYSLKVTDKIDLTRFEDDGKYLEGTGSMVFDRENRIAYAALSERTDIDVLEEFCRSFDYKAVTFTAYQSVGQNRLPIYHTNVMMCVGDTFAVVCADCIDDPDEKLKVIEVLEQTGKEIIYITEDQVQQFAGNMLQVRSYDTPENKYLVMSEAAYQSLTEKQLNQLQAHCEIIYSSLDTIEALGGGSARCMMAEVFLPASKTIKT</sequence>
<dbReference type="EMBL" id="JAIXNE010000004">
    <property type="protein sequence ID" value="MCA6077605.1"/>
    <property type="molecule type" value="Genomic_DNA"/>
</dbReference>
<organism evidence="1 4">
    <name type="scientific">Fulvivirga sedimenti</name>
    <dbReference type="NCBI Taxonomy" id="2879465"/>
    <lineage>
        <taxon>Bacteria</taxon>
        <taxon>Pseudomonadati</taxon>
        <taxon>Bacteroidota</taxon>
        <taxon>Cytophagia</taxon>
        <taxon>Cytophagales</taxon>
        <taxon>Fulvivirgaceae</taxon>
        <taxon>Fulvivirga</taxon>
    </lineage>
</organism>
<gene>
    <name evidence="1" type="ORF">LDX50_10495</name>
    <name evidence="2" type="ORF">LDX50_16465</name>
    <name evidence="3" type="ORF">LDX50_22185</name>
</gene>
<name>A0A9X1HNT5_9BACT</name>
<evidence type="ECO:0000313" key="4">
    <source>
        <dbReference type="Proteomes" id="UP001139409"/>
    </source>
</evidence>
<dbReference type="EMBL" id="JAIXNE010000002">
    <property type="protein sequence ID" value="MCA6075300.1"/>
    <property type="molecule type" value="Genomic_DNA"/>
</dbReference>
<dbReference type="Pfam" id="PF19420">
    <property type="entry name" value="DDAH_eukar"/>
    <property type="match status" value="1"/>
</dbReference>
<dbReference type="Gene3D" id="3.75.10.10">
    <property type="entry name" value="L-arginine/glycine Amidinotransferase, Chain A"/>
    <property type="match status" value="1"/>
</dbReference>
<dbReference type="AlphaFoldDB" id="A0A9X1HNT5"/>
<dbReference type="SUPFAM" id="SSF55909">
    <property type="entry name" value="Pentein"/>
    <property type="match status" value="1"/>
</dbReference>
<proteinExistence type="predicted"/>
<dbReference type="NCBIfam" id="NF046062">
    <property type="entry name" value="citrull_CtlX"/>
    <property type="match status" value="1"/>
</dbReference>
<reference evidence="1" key="1">
    <citation type="submission" date="2021-09" db="EMBL/GenBank/DDBJ databases">
        <title>Fulvivirga sp. isolated from coastal sediment.</title>
        <authorList>
            <person name="Yu H."/>
        </authorList>
    </citation>
    <scope>NUCLEOTIDE SEQUENCE</scope>
    <source>
        <strain evidence="1">1062</strain>
    </source>
</reference>
<dbReference type="EMBL" id="JAIXNE010000003">
    <property type="protein sequence ID" value="MCA6076477.1"/>
    <property type="molecule type" value="Genomic_DNA"/>
</dbReference>
<dbReference type="PANTHER" id="PTHR43224:SF1">
    <property type="entry name" value="AMIDINOTRANSFERASE"/>
    <property type="match status" value="1"/>
</dbReference>
<evidence type="ECO:0000313" key="1">
    <source>
        <dbReference type="EMBL" id="MCA6075300.1"/>
    </source>
</evidence>
<keyword evidence="4" id="KW-1185">Reference proteome</keyword>
<dbReference type="PIRSF" id="PIRSF028188">
    <property type="entry name" value="Amdntrnsf_FN0238"/>
    <property type="match status" value="1"/>
</dbReference>
<evidence type="ECO:0000313" key="3">
    <source>
        <dbReference type="EMBL" id="MCA6077605.1"/>
    </source>
</evidence>
<dbReference type="Proteomes" id="UP001139409">
    <property type="component" value="Unassembled WGS sequence"/>
</dbReference>
<accession>A0A9X1HNT5</accession>